<organism evidence="2 3">
    <name type="scientific">Gossypium darwinii</name>
    <name type="common">Darwin's cotton</name>
    <name type="synonym">Gossypium barbadense var. darwinii</name>
    <dbReference type="NCBI Taxonomy" id="34276"/>
    <lineage>
        <taxon>Eukaryota</taxon>
        <taxon>Viridiplantae</taxon>
        <taxon>Streptophyta</taxon>
        <taxon>Embryophyta</taxon>
        <taxon>Tracheophyta</taxon>
        <taxon>Spermatophyta</taxon>
        <taxon>Magnoliopsida</taxon>
        <taxon>eudicotyledons</taxon>
        <taxon>Gunneridae</taxon>
        <taxon>Pentapetalae</taxon>
        <taxon>rosids</taxon>
        <taxon>malvids</taxon>
        <taxon>Malvales</taxon>
        <taxon>Malvaceae</taxon>
        <taxon>Malvoideae</taxon>
        <taxon>Gossypium</taxon>
    </lineage>
</organism>
<proteinExistence type="predicted"/>
<evidence type="ECO:0000313" key="2">
    <source>
        <dbReference type="EMBL" id="TYG60404.1"/>
    </source>
</evidence>
<reference evidence="2 3" key="1">
    <citation type="submission" date="2019-06" db="EMBL/GenBank/DDBJ databases">
        <title>WGS assembly of Gossypium darwinii.</title>
        <authorList>
            <person name="Chen Z.J."/>
            <person name="Sreedasyam A."/>
            <person name="Ando A."/>
            <person name="Song Q."/>
            <person name="De L."/>
            <person name="Hulse-Kemp A."/>
            <person name="Ding M."/>
            <person name="Ye W."/>
            <person name="Kirkbride R."/>
            <person name="Jenkins J."/>
            <person name="Plott C."/>
            <person name="Lovell J."/>
            <person name="Lin Y.-M."/>
            <person name="Vaughn R."/>
            <person name="Liu B."/>
            <person name="Li W."/>
            <person name="Simpson S."/>
            <person name="Scheffler B."/>
            <person name="Saski C."/>
            <person name="Grover C."/>
            <person name="Hu G."/>
            <person name="Conover J."/>
            <person name="Carlson J."/>
            <person name="Shu S."/>
            <person name="Boston L."/>
            <person name="Williams M."/>
            <person name="Peterson D."/>
            <person name="Mcgee K."/>
            <person name="Jones D."/>
            <person name="Wendel J."/>
            <person name="Stelly D."/>
            <person name="Grimwood J."/>
            <person name="Schmutz J."/>
        </authorList>
    </citation>
    <scope>NUCLEOTIDE SEQUENCE [LARGE SCALE GENOMIC DNA]</scope>
    <source>
        <strain evidence="2">1808015.09</strain>
    </source>
</reference>
<accession>A0A5D2BSS5</accession>
<protein>
    <submittedName>
        <fullName evidence="2">Uncharacterized protein</fullName>
    </submittedName>
</protein>
<dbReference type="EMBL" id="CM017707">
    <property type="protein sequence ID" value="TYG60404.1"/>
    <property type="molecule type" value="Genomic_DNA"/>
</dbReference>
<feature type="region of interest" description="Disordered" evidence="1">
    <location>
        <begin position="1"/>
        <end position="33"/>
    </location>
</feature>
<name>A0A5D2BSS5_GOSDA</name>
<dbReference type="Proteomes" id="UP000323506">
    <property type="component" value="Chromosome D07"/>
</dbReference>
<evidence type="ECO:0000313" key="3">
    <source>
        <dbReference type="Proteomes" id="UP000323506"/>
    </source>
</evidence>
<sequence length="128" mass="14329">MNYGGRLNRRSESATSKTFNGTSSTQNESSSVLKRSTAIACAAPFPYRFESLSRMTFVNPKSSANWSPCSTAVASAITIDRTRKSRIDISFHPPLRMGHPFYHGSRFRMFQSRCATLIFHTKTPNEGK</sequence>
<gene>
    <name evidence="2" type="ORF">ES288_D07G066000v1</name>
</gene>
<keyword evidence="3" id="KW-1185">Reference proteome</keyword>
<feature type="compositionally biased region" description="Polar residues" evidence="1">
    <location>
        <begin position="13"/>
        <end position="33"/>
    </location>
</feature>
<evidence type="ECO:0000256" key="1">
    <source>
        <dbReference type="SAM" id="MobiDB-lite"/>
    </source>
</evidence>
<dbReference type="AlphaFoldDB" id="A0A5D2BSS5"/>